<accession>A0A1H1C3X0</accession>
<evidence type="ECO:0000313" key="8">
    <source>
        <dbReference type="Proteomes" id="UP000181917"/>
    </source>
</evidence>
<organism evidence="7 8">
    <name type="scientific">Crystallibacter crystallopoietes</name>
    <dbReference type="NCBI Taxonomy" id="37928"/>
    <lineage>
        <taxon>Bacteria</taxon>
        <taxon>Bacillati</taxon>
        <taxon>Actinomycetota</taxon>
        <taxon>Actinomycetes</taxon>
        <taxon>Micrococcales</taxon>
        <taxon>Micrococcaceae</taxon>
        <taxon>Crystallibacter</taxon>
    </lineage>
</organism>
<feature type="transmembrane region" description="Helical" evidence="6">
    <location>
        <begin position="64"/>
        <end position="84"/>
    </location>
</feature>
<dbReference type="PANTHER" id="PTHR11706:SF3">
    <property type="entry name" value="METAL ION TRANSPORT PROTEIN"/>
    <property type="match status" value="1"/>
</dbReference>
<evidence type="ECO:0000256" key="6">
    <source>
        <dbReference type="SAM" id="Phobius"/>
    </source>
</evidence>
<dbReference type="InterPro" id="IPR001046">
    <property type="entry name" value="NRAMP_fam"/>
</dbReference>
<keyword evidence="8" id="KW-1185">Reference proteome</keyword>
<feature type="transmembrane region" description="Helical" evidence="6">
    <location>
        <begin position="105"/>
        <end position="133"/>
    </location>
</feature>
<comment type="subcellular location">
    <subcellularLocation>
        <location evidence="1">Membrane</location>
        <topology evidence="1">Multi-pass membrane protein</topology>
    </subcellularLocation>
</comment>
<dbReference type="GO" id="GO:0005886">
    <property type="term" value="C:plasma membrane"/>
    <property type="evidence" value="ECO:0007669"/>
    <property type="project" value="TreeGrafter"/>
</dbReference>
<feature type="transmembrane region" description="Helical" evidence="6">
    <location>
        <begin position="139"/>
        <end position="159"/>
    </location>
</feature>
<feature type="transmembrane region" description="Helical" evidence="6">
    <location>
        <begin position="303"/>
        <end position="332"/>
    </location>
</feature>
<keyword evidence="2 6" id="KW-0812">Transmembrane</keyword>
<dbReference type="PANTHER" id="PTHR11706">
    <property type="entry name" value="SOLUTE CARRIER PROTEIN FAMILY 11 MEMBER"/>
    <property type="match status" value="1"/>
</dbReference>
<evidence type="ECO:0000256" key="2">
    <source>
        <dbReference type="ARBA" id="ARBA00022692"/>
    </source>
</evidence>
<evidence type="ECO:0000256" key="5">
    <source>
        <dbReference type="SAM" id="MobiDB-lite"/>
    </source>
</evidence>
<dbReference type="GO" id="GO:0015086">
    <property type="term" value="F:cadmium ion transmembrane transporter activity"/>
    <property type="evidence" value="ECO:0007669"/>
    <property type="project" value="TreeGrafter"/>
</dbReference>
<feature type="region of interest" description="Disordered" evidence="5">
    <location>
        <begin position="410"/>
        <end position="440"/>
    </location>
</feature>
<dbReference type="Proteomes" id="UP000181917">
    <property type="component" value="Unassembled WGS sequence"/>
</dbReference>
<protein>
    <submittedName>
        <fullName evidence="7">Mn2+ and Fe2+ transporters of the NRAMP family</fullName>
    </submittedName>
</protein>
<evidence type="ECO:0000313" key="7">
    <source>
        <dbReference type="EMBL" id="SDQ58882.1"/>
    </source>
</evidence>
<gene>
    <name evidence="7" type="ORF">SAMN04489742_1725</name>
</gene>
<feature type="transmembrane region" description="Helical" evidence="6">
    <location>
        <begin position="252"/>
        <end position="274"/>
    </location>
</feature>
<dbReference type="GO" id="GO:0034755">
    <property type="term" value="P:iron ion transmembrane transport"/>
    <property type="evidence" value="ECO:0007669"/>
    <property type="project" value="TreeGrafter"/>
</dbReference>
<evidence type="ECO:0000256" key="1">
    <source>
        <dbReference type="ARBA" id="ARBA00004141"/>
    </source>
</evidence>
<dbReference type="RefSeq" id="WP_170837944.1">
    <property type="nucleotide sequence ID" value="NZ_FNKH01000002.1"/>
</dbReference>
<dbReference type="Pfam" id="PF01566">
    <property type="entry name" value="Nramp"/>
    <property type="match status" value="1"/>
</dbReference>
<dbReference type="GO" id="GO:0005384">
    <property type="term" value="F:manganese ion transmembrane transporter activity"/>
    <property type="evidence" value="ECO:0007669"/>
    <property type="project" value="TreeGrafter"/>
</dbReference>
<reference evidence="7 8" key="1">
    <citation type="submission" date="2016-10" db="EMBL/GenBank/DDBJ databases">
        <authorList>
            <person name="de Groot N.N."/>
        </authorList>
    </citation>
    <scope>NUCLEOTIDE SEQUENCE [LARGE SCALE GENOMIC DNA]</scope>
    <source>
        <strain evidence="7 8">DSM 20117</strain>
    </source>
</reference>
<feature type="transmembrane region" description="Helical" evidence="6">
    <location>
        <begin position="209"/>
        <end position="232"/>
    </location>
</feature>
<proteinExistence type="predicted"/>
<dbReference type="EMBL" id="FNKH01000002">
    <property type="protein sequence ID" value="SDQ58882.1"/>
    <property type="molecule type" value="Genomic_DNA"/>
</dbReference>
<dbReference type="NCBIfam" id="NF037982">
    <property type="entry name" value="Nramp_1"/>
    <property type="match status" value="1"/>
</dbReference>
<name>A0A1H1C3X0_9MICC</name>
<evidence type="ECO:0000256" key="3">
    <source>
        <dbReference type="ARBA" id="ARBA00022989"/>
    </source>
</evidence>
<evidence type="ECO:0000256" key="4">
    <source>
        <dbReference type="ARBA" id="ARBA00023136"/>
    </source>
</evidence>
<keyword evidence="4 6" id="KW-0472">Membrane</keyword>
<sequence>MATQHSKSMHGAAVEMPALNVPAPPRTLASRLKAMGPGMVLAVTSVGAGDMVTTLNSSSEYGMALVWTIVLGIIIKFALTEAVGRLQLSSPRTMLSQMADISGPVLPLVFLLFMVVIGLFYGAGLSSVAAIAVVELVPAAPMVPVTIAIAVAAGAMVAFGRYSIFERIMVGLGVAMFVTVIASAAMVATDTQSPSITFDKLIPQLPSGSILAVLALIGGVGGAAGILAYGYWVREKKWQGRVWLTHLRSDTAASYIGILVFAVAMSILGTALIYGTGESIAGNAGLATIAAPVAAAAGEIGRIVFLLCLFAVVFSSILGGFSAMGYLIADAVRVLRRIPDEQADAHMASSTPVFRLVILYCVLAAIIFQFAGRPVGMVVIYATLSAFILPVLSGALLILLNRRSLPGNSATGPPATVPSESVSRCSVPCASRKSSKPSQA</sequence>
<feature type="transmembrane region" description="Helical" evidence="6">
    <location>
        <begin position="378"/>
        <end position="400"/>
    </location>
</feature>
<feature type="transmembrane region" description="Helical" evidence="6">
    <location>
        <begin position="168"/>
        <end position="189"/>
    </location>
</feature>
<feature type="transmembrane region" description="Helical" evidence="6">
    <location>
        <begin position="353"/>
        <end position="372"/>
    </location>
</feature>
<dbReference type="AlphaFoldDB" id="A0A1H1C3X0"/>
<dbReference type="STRING" id="37928.SAMN04489742_1725"/>
<keyword evidence="3 6" id="KW-1133">Transmembrane helix</keyword>